<evidence type="ECO:0000256" key="7">
    <source>
        <dbReference type="ARBA" id="ARBA00023065"/>
    </source>
</evidence>
<accession>A0ABP0NVK8</accession>
<reference evidence="10 11" key="1">
    <citation type="submission" date="2024-02" db="EMBL/GenBank/DDBJ databases">
        <authorList>
            <person name="Chen Y."/>
            <person name="Shah S."/>
            <person name="Dougan E. K."/>
            <person name="Thang M."/>
            <person name="Chan C."/>
        </authorList>
    </citation>
    <scope>NUCLEOTIDE SEQUENCE [LARGE SCALE GENOMIC DNA]</scope>
</reference>
<evidence type="ECO:0000256" key="2">
    <source>
        <dbReference type="ARBA" id="ARBA00022448"/>
    </source>
</evidence>
<organism evidence="10 11">
    <name type="scientific">Durusdinium trenchii</name>
    <dbReference type="NCBI Taxonomy" id="1381693"/>
    <lineage>
        <taxon>Eukaryota</taxon>
        <taxon>Sar</taxon>
        <taxon>Alveolata</taxon>
        <taxon>Dinophyceae</taxon>
        <taxon>Suessiales</taxon>
        <taxon>Symbiodiniaceae</taxon>
        <taxon>Durusdinium</taxon>
    </lineage>
</organism>
<evidence type="ECO:0000256" key="5">
    <source>
        <dbReference type="ARBA" id="ARBA00022946"/>
    </source>
</evidence>
<dbReference type="EMBL" id="CAXAMN010022184">
    <property type="protein sequence ID" value="CAK9067207.1"/>
    <property type="molecule type" value="Genomic_DNA"/>
</dbReference>
<comment type="caution">
    <text evidence="10">The sequence shown here is derived from an EMBL/GenBank/DDBJ whole genome shotgun (WGS) entry which is preliminary data.</text>
</comment>
<keyword evidence="6 9" id="KW-1133">Transmembrane helix</keyword>
<dbReference type="Gene3D" id="2.40.128.330">
    <property type="match status" value="1"/>
</dbReference>
<proteinExistence type="predicted"/>
<sequence length="467" mass="50826">MIPAPSAWQLRHSPPAKPCRGQARYGRAFCGVSATAATTWRLSRLSGQLLLRPTRDSARLASEKPELLSDLAGLADFGCDDTGCTVDVDASSNGSTSMKEDPSAEFISTEAAEVSRFLARPGDFTYAVTEVTAEGRVSSMTITRSKLLTETGLRPRDLRAVSVPLKDSDAGPMLSSRRSGLLIGLGDVRAVVEEARALLFGPRSRDQIRFLRVLENQKRALAEGAGMSQASSFRMVFVESALLALSRNLASRLFEIRKRTEPKLRAPPVLREPDLEEVRQLRRTLVRCASQASAVPDVQVEWLYTSLAGELEDVCKLRACKNLDLPRSSALLSRLDGDEAKLLAAGDTDPASHDEWEALLESYLQAYSELSRQCTSLLQDIEDFEGSASLALQARRLRVEQFELSLVIASVSIAAGGIVPGAMGMNLVSGYESSDVAFRIALLITVCVVICLFLTIRFLAARQGFLL</sequence>
<evidence type="ECO:0000256" key="9">
    <source>
        <dbReference type="SAM" id="Phobius"/>
    </source>
</evidence>
<keyword evidence="3 9" id="KW-0812">Transmembrane</keyword>
<dbReference type="Gene3D" id="1.20.58.340">
    <property type="entry name" value="Magnesium transport protein CorA, transmembrane region"/>
    <property type="match status" value="1"/>
</dbReference>
<evidence type="ECO:0000256" key="3">
    <source>
        <dbReference type="ARBA" id="ARBA00022692"/>
    </source>
</evidence>
<evidence type="ECO:0008006" key="12">
    <source>
        <dbReference type="Google" id="ProtNLM"/>
    </source>
</evidence>
<evidence type="ECO:0000256" key="6">
    <source>
        <dbReference type="ARBA" id="ARBA00022989"/>
    </source>
</evidence>
<evidence type="ECO:0000256" key="1">
    <source>
        <dbReference type="ARBA" id="ARBA00004141"/>
    </source>
</evidence>
<keyword evidence="11" id="KW-1185">Reference proteome</keyword>
<keyword evidence="8 9" id="KW-0472">Membrane</keyword>
<gene>
    <name evidence="10" type="ORF">CCMP2556_LOCUS33022</name>
</gene>
<keyword evidence="2" id="KW-0813">Transport</keyword>
<keyword evidence="4" id="KW-0460">Magnesium</keyword>
<evidence type="ECO:0000313" key="10">
    <source>
        <dbReference type="EMBL" id="CAK9067207.1"/>
    </source>
</evidence>
<keyword evidence="5" id="KW-0809">Transit peptide</keyword>
<dbReference type="Pfam" id="PF22099">
    <property type="entry name" value="MRS2-like"/>
    <property type="match status" value="1"/>
</dbReference>
<keyword evidence="7" id="KW-0406">Ion transport</keyword>
<dbReference type="PANTHER" id="PTHR13890">
    <property type="entry name" value="RNA SPLICING PROTEIN MRS2, MITOCHONDRIAL"/>
    <property type="match status" value="1"/>
</dbReference>
<feature type="transmembrane region" description="Helical" evidence="9">
    <location>
        <begin position="436"/>
        <end position="460"/>
    </location>
</feature>
<dbReference type="PANTHER" id="PTHR13890:SF0">
    <property type="entry name" value="MAGNESIUM TRANSPORTER MRS2 HOMOLOG, MITOCHONDRIAL"/>
    <property type="match status" value="1"/>
</dbReference>
<evidence type="ECO:0000256" key="4">
    <source>
        <dbReference type="ARBA" id="ARBA00022842"/>
    </source>
</evidence>
<name>A0ABP0NVK8_9DINO</name>
<feature type="transmembrane region" description="Helical" evidence="9">
    <location>
        <begin position="404"/>
        <end position="424"/>
    </location>
</feature>
<evidence type="ECO:0000313" key="11">
    <source>
        <dbReference type="Proteomes" id="UP001642484"/>
    </source>
</evidence>
<comment type="subcellular location">
    <subcellularLocation>
        <location evidence="1">Membrane</location>
        <topology evidence="1">Multi-pass membrane protein</topology>
    </subcellularLocation>
</comment>
<evidence type="ECO:0000256" key="8">
    <source>
        <dbReference type="ARBA" id="ARBA00023136"/>
    </source>
</evidence>
<protein>
    <recommendedName>
        <fullName evidence="12">Magnesium transporter</fullName>
    </recommendedName>
</protein>
<dbReference type="InterPro" id="IPR039204">
    <property type="entry name" value="MRS2-like"/>
</dbReference>
<dbReference type="Proteomes" id="UP001642484">
    <property type="component" value="Unassembled WGS sequence"/>
</dbReference>